<dbReference type="VEuPathDB" id="PlasmoDB:PVPAM_060011900"/>
<dbReference type="NCBIfam" id="TIGR01639">
    <property type="entry name" value="P_fal_TIGR01639"/>
    <property type="match status" value="1"/>
</dbReference>
<gene>
    <name evidence="4" type="ORF">PVC01_060006800</name>
    <name evidence="3" type="ORF">PVT01_060006200</name>
</gene>
<dbReference type="InterPro" id="IPR019111">
    <property type="entry name" value="PRESA_N"/>
</dbReference>
<dbReference type="EMBL" id="LT615261">
    <property type="protein sequence ID" value="SCO71531.1"/>
    <property type="molecule type" value="Genomic_DNA"/>
</dbReference>
<dbReference type="EMBL" id="LT615244">
    <property type="protein sequence ID" value="SCO66086.1"/>
    <property type="molecule type" value="Genomic_DNA"/>
</dbReference>
<evidence type="ECO:0000313" key="4">
    <source>
        <dbReference type="EMBL" id="SCO71531.1"/>
    </source>
</evidence>
<reference evidence="5 6" key="1">
    <citation type="submission" date="2016-07" db="EMBL/GenBank/DDBJ databases">
        <authorList>
            <consortium name="Pathogen Informatics"/>
        </authorList>
    </citation>
    <scope>NUCLEOTIDE SEQUENCE [LARGE SCALE GENOMIC DNA]</scope>
</reference>
<name>A0A1G4H9F2_PLAVI</name>
<dbReference type="Proteomes" id="UP000196402">
    <property type="component" value="Chromosome 6"/>
</dbReference>
<dbReference type="InterPro" id="IPR044885">
    <property type="entry name" value="PRESA_N_sf"/>
</dbReference>
<dbReference type="PANTHER" id="PTHR36193">
    <property type="entry name" value="PHISTB DOMAIN-CONTAINING RESA-LIKE PROTEIN 1"/>
    <property type="match status" value="1"/>
</dbReference>
<sequence length="331" mass="39661">MGEMYRRQFFSASRGTQSGWRTKGAAKESKNILRRLFLRPFRVALFVLLFVCVQRHFPEWEAKVREGPSSNPQHSPGWGSLVRNSPEQRNLSELLFRIKKTIMKKKKMNPKNELIDEQNKMKKKKKKKKIKKINDQTKRLIDSFYAKNGQVNNESTIIVKNQVGEIKPKVEKQTVVINDIDTWEDLEEGELFDKIKSLNGLISSSQMYSIWKSVHTLMRKKYFYREENLWTFCEKIAKSCHVPKETKVNIWYKVYYNMKEETIKTEKDEFNKIYPFVDDGPCEHDVFIKFLFDELDNWKKKMKNIEIKWRHLLFLNLKFSRRRNMILLNSL</sequence>
<organism evidence="4 6">
    <name type="scientific">Plasmodium vivax</name>
    <name type="common">malaria parasite P. vivax</name>
    <dbReference type="NCBI Taxonomy" id="5855"/>
    <lineage>
        <taxon>Eukaryota</taxon>
        <taxon>Sar</taxon>
        <taxon>Alveolata</taxon>
        <taxon>Apicomplexa</taxon>
        <taxon>Aconoidasida</taxon>
        <taxon>Haemosporida</taxon>
        <taxon>Plasmodiidae</taxon>
        <taxon>Plasmodium</taxon>
        <taxon>Plasmodium (Plasmodium)</taxon>
    </lineage>
</organism>
<dbReference type="VEuPathDB" id="PlasmoDB:PVX_001675"/>
<dbReference type="Gene3D" id="6.10.280.180">
    <property type="entry name" value="Plasmodium RESA, N-terminal helical domain"/>
    <property type="match status" value="1"/>
</dbReference>
<dbReference type="VEuPathDB" id="PlasmoDB:PVW1_060007600"/>
<feature type="region of interest" description="Disordered" evidence="1">
    <location>
        <begin position="64"/>
        <end position="83"/>
    </location>
</feature>
<protein>
    <recommendedName>
        <fullName evidence="2">Plasmodium RESA N-terminal domain-containing protein</fullName>
    </recommendedName>
</protein>
<proteinExistence type="predicted"/>
<evidence type="ECO:0000313" key="6">
    <source>
        <dbReference type="Proteomes" id="UP000305196"/>
    </source>
</evidence>
<feature type="domain" description="Plasmodium RESA N-terminal" evidence="2">
    <location>
        <begin position="186"/>
        <end position="309"/>
    </location>
</feature>
<evidence type="ECO:0000256" key="1">
    <source>
        <dbReference type="SAM" id="MobiDB-lite"/>
    </source>
</evidence>
<dbReference type="PANTHER" id="PTHR36193:SF23">
    <property type="entry name" value="PHISTB DOMAIN-CONTAINING RESA-LIKE PROTEIN 1"/>
    <property type="match status" value="1"/>
</dbReference>
<dbReference type="AlphaFoldDB" id="A0A1G4H9F2"/>
<evidence type="ECO:0000259" key="2">
    <source>
        <dbReference type="Pfam" id="PF09687"/>
    </source>
</evidence>
<accession>A0A1G4H9F2</accession>
<dbReference type="Proteomes" id="UP000305196">
    <property type="component" value="Chromosome 6"/>
</dbReference>
<dbReference type="Pfam" id="PF09687">
    <property type="entry name" value="PRESAN"/>
    <property type="match status" value="1"/>
</dbReference>
<evidence type="ECO:0000313" key="3">
    <source>
        <dbReference type="EMBL" id="SCO66086.1"/>
    </source>
</evidence>
<dbReference type="InterPro" id="IPR006526">
    <property type="entry name" value="Export_prot_PHISTa/b/c"/>
</dbReference>
<dbReference type="VEuPathDB" id="PlasmoDB:PVP01_0601300"/>
<evidence type="ECO:0000313" key="5">
    <source>
        <dbReference type="Proteomes" id="UP000196402"/>
    </source>
</evidence>